<keyword evidence="6 7" id="KW-0472">Membrane</keyword>
<dbReference type="RefSeq" id="WP_198638236.1">
    <property type="nucleotide sequence ID" value="NZ_JAEHNY010000004.1"/>
</dbReference>
<feature type="transmembrane region" description="Helical" evidence="7">
    <location>
        <begin position="5"/>
        <end position="23"/>
    </location>
</feature>
<evidence type="ECO:0000256" key="3">
    <source>
        <dbReference type="ARBA" id="ARBA00022475"/>
    </source>
</evidence>
<dbReference type="PANTHER" id="PTHR37937:SF1">
    <property type="entry name" value="CONJUGATIVE TRANSFER: DNA TRANSPORT"/>
    <property type="match status" value="1"/>
</dbReference>
<keyword evidence="5 7" id="KW-1133">Transmembrane helix</keyword>
<feature type="transmembrane region" description="Helical" evidence="7">
    <location>
        <begin position="57"/>
        <end position="76"/>
    </location>
</feature>
<reference evidence="8 9" key="1">
    <citation type="submission" date="2020-12" db="EMBL/GenBank/DDBJ databases">
        <title>Salegentibacter orientalis sp. nov., isolated from costal sediment.</title>
        <authorList>
            <person name="Lian F.-B."/>
        </authorList>
    </citation>
    <scope>NUCLEOTIDE SEQUENCE [LARGE SCALE GENOMIC DNA]</scope>
    <source>
        <strain evidence="8 9">F60176</strain>
    </source>
</reference>
<dbReference type="Proteomes" id="UP000635665">
    <property type="component" value="Unassembled WGS sequence"/>
</dbReference>
<evidence type="ECO:0000256" key="2">
    <source>
        <dbReference type="ARBA" id="ARBA00008806"/>
    </source>
</evidence>
<dbReference type="InterPro" id="IPR051539">
    <property type="entry name" value="T4SS-coupling_protein"/>
</dbReference>
<evidence type="ECO:0000313" key="8">
    <source>
        <dbReference type="EMBL" id="MBI6119639.1"/>
    </source>
</evidence>
<dbReference type="SUPFAM" id="SSF52540">
    <property type="entry name" value="P-loop containing nucleoside triphosphate hydrolases"/>
    <property type="match status" value="1"/>
</dbReference>
<evidence type="ECO:0000256" key="6">
    <source>
        <dbReference type="ARBA" id="ARBA00023136"/>
    </source>
</evidence>
<evidence type="ECO:0000256" key="1">
    <source>
        <dbReference type="ARBA" id="ARBA00004651"/>
    </source>
</evidence>
<sequence length="548" mass="62658">MEVNFLNIILCIAIGSGIFFQMYKFTSFAFPKNLVVCGLFLWALLPDDPSLKEIASIALYLGCPLILSNTVLYVFIPKKETSKTESKYLVQFKTENGSFKINNIKRGVSIIGAAGSGKTESIVYNLLQHFSGNSFCGLIHDYKDFEITEMAYPLFISRNLKFYILSFDKILHRVNPIAPRYMENEEDINEVSRVLIENLLEQKESGATGVGKFFNDAAQGLISGLIWKLKVSFPEYCTLPHLIAIYQYLDTDELIDFLKSNQTSRAFADAFISGKDSERQTAGVKSTLSTALMKISSKRIFMALAADDIPLNLNNPKNPAVISLVNNPKYDSAYSPVIATIMHTIVKQMSVRHSLSSFLLIEEAPTIRLLNMHRIPATLRSYDIATVYVMQDKIQNDMMYGDKASKAILSNLSYQFFGKVNDPDTARFYERFFEIIKDETKTVMRGTGLDFDTKISTGEKEIYKIRANEFFKLKQGEFITYADGIDKKVQFKRQKIIRRTPDEIKYFTDKEINENYIRIYKEVRNICKVFKDKKKNKKSEQITSTREN</sequence>
<keyword evidence="3" id="KW-1003">Cell membrane</keyword>
<dbReference type="InterPro" id="IPR027417">
    <property type="entry name" value="P-loop_NTPase"/>
</dbReference>
<accession>A0ABS0TEY9</accession>
<dbReference type="PANTHER" id="PTHR37937">
    <property type="entry name" value="CONJUGATIVE TRANSFER: DNA TRANSPORT"/>
    <property type="match status" value="1"/>
</dbReference>
<proteinExistence type="inferred from homology"/>
<comment type="subcellular location">
    <subcellularLocation>
        <location evidence="1">Cell membrane</location>
        <topology evidence="1">Multi-pass membrane protein</topology>
    </subcellularLocation>
</comment>
<gene>
    <name evidence="8" type="ORF">I6U50_06360</name>
</gene>
<evidence type="ECO:0000256" key="7">
    <source>
        <dbReference type="SAM" id="Phobius"/>
    </source>
</evidence>
<protein>
    <submittedName>
        <fullName evidence="8">Type IV secretory system conjugative DNA transfer family protein</fullName>
    </submittedName>
</protein>
<keyword evidence="9" id="KW-1185">Reference proteome</keyword>
<dbReference type="CDD" id="cd01127">
    <property type="entry name" value="TrwB_TraG_TraD_VirD4"/>
    <property type="match status" value="1"/>
</dbReference>
<dbReference type="InterPro" id="IPR003688">
    <property type="entry name" value="TraG/VirD4"/>
</dbReference>
<dbReference type="EMBL" id="JAEHNY010000004">
    <property type="protein sequence ID" value="MBI6119639.1"/>
    <property type="molecule type" value="Genomic_DNA"/>
</dbReference>
<name>A0ABS0TEY9_9FLAO</name>
<keyword evidence="4 7" id="KW-0812">Transmembrane</keyword>
<evidence type="ECO:0000256" key="4">
    <source>
        <dbReference type="ARBA" id="ARBA00022692"/>
    </source>
</evidence>
<dbReference type="Pfam" id="PF02534">
    <property type="entry name" value="T4SS-DNA_transf"/>
    <property type="match status" value="1"/>
</dbReference>
<comment type="caution">
    <text evidence="8">The sequence shown here is derived from an EMBL/GenBank/DDBJ whole genome shotgun (WGS) entry which is preliminary data.</text>
</comment>
<dbReference type="Gene3D" id="1.10.8.80">
    <property type="entry name" value="Magnesium chelatase subunit I, C-Terminal domain"/>
    <property type="match status" value="1"/>
</dbReference>
<comment type="similarity">
    <text evidence="2">Belongs to the VirD4/TraG family.</text>
</comment>
<evidence type="ECO:0000313" key="9">
    <source>
        <dbReference type="Proteomes" id="UP000635665"/>
    </source>
</evidence>
<dbReference type="Gene3D" id="3.40.50.300">
    <property type="entry name" value="P-loop containing nucleotide triphosphate hydrolases"/>
    <property type="match status" value="1"/>
</dbReference>
<evidence type="ECO:0000256" key="5">
    <source>
        <dbReference type="ARBA" id="ARBA00022989"/>
    </source>
</evidence>
<organism evidence="8 9">
    <name type="scientific">Salegentibacter maritimus</name>
    <dbReference type="NCBI Taxonomy" id="2794347"/>
    <lineage>
        <taxon>Bacteria</taxon>
        <taxon>Pseudomonadati</taxon>
        <taxon>Bacteroidota</taxon>
        <taxon>Flavobacteriia</taxon>
        <taxon>Flavobacteriales</taxon>
        <taxon>Flavobacteriaceae</taxon>
        <taxon>Salegentibacter</taxon>
    </lineage>
</organism>